<dbReference type="AlphaFoldDB" id="A0A183SDI2"/>
<evidence type="ECO:0000313" key="3">
    <source>
        <dbReference type="Proteomes" id="UP000275846"/>
    </source>
</evidence>
<dbReference type="OrthoDB" id="1935234at2759"/>
<dbReference type="WBParaSite" id="SSLN_0000235001-mRNA-1">
    <property type="protein sequence ID" value="SSLN_0000235001-mRNA-1"/>
    <property type="gene ID" value="SSLN_0000235001"/>
</dbReference>
<accession>A0A183SDI2</accession>
<protein>
    <submittedName>
        <fullName evidence="2 4">Uncharacterized protein</fullName>
    </submittedName>
</protein>
<evidence type="ECO:0000313" key="2">
    <source>
        <dbReference type="EMBL" id="VDL88665.1"/>
    </source>
</evidence>
<evidence type="ECO:0000256" key="1">
    <source>
        <dbReference type="SAM" id="MobiDB-lite"/>
    </source>
</evidence>
<feature type="compositionally biased region" description="Basic and acidic residues" evidence="1">
    <location>
        <begin position="32"/>
        <end position="42"/>
    </location>
</feature>
<feature type="region of interest" description="Disordered" evidence="1">
    <location>
        <begin position="32"/>
        <end position="102"/>
    </location>
</feature>
<dbReference type="Proteomes" id="UP000275846">
    <property type="component" value="Unassembled WGS sequence"/>
</dbReference>
<name>A0A183SDI2_SCHSO</name>
<organism evidence="4">
    <name type="scientific">Schistocephalus solidus</name>
    <name type="common">Tapeworm</name>
    <dbReference type="NCBI Taxonomy" id="70667"/>
    <lineage>
        <taxon>Eukaryota</taxon>
        <taxon>Metazoa</taxon>
        <taxon>Spiralia</taxon>
        <taxon>Lophotrochozoa</taxon>
        <taxon>Platyhelminthes</taxon>
        <taxon>Cestoda</taxon>
        <taxon>Eucestoda</taxon>
        <taxon>Diphyllobothriidea</taxon>
        <taxon>Diphyllobothriidae</taxon>
        <taxon>Schistocephalus</taxon>
    </lineage>
</organism>
<evidence type="ECO:0000313" key="4">
    <source>
        <dbReference type="WBParaSite" id="SSLN_0000235001-mRNA-1"/>
    </source>
</evidence>
<keyword evidence="3" id="KW-1185">Reference proteome</keyword>
<feature type="compositionally biased region" description="Polar residues" evidence="1">
    <location>
        <begin position="44"/>
        <end position="55"/>
    </location>
</feature>
<proteinExistence type="predicted"/>
<dbReference type="EMBL" id="UYSU01032214">
    <property type="protein sequence ID" value="VDL88665.1"/>
    <property type="molecule type" value="Genomic_DNA"/>
</dbReference>
<reference evidence="4" key="1">
    <citation type="submission" date="2016-06" db="UniProtKB">
        <authorList>
            <consortium name="WormBaseParasite"/>
        </authorList>
    </citation>
    <scope>IDENTIFICATION</scope>
</reference>
<gene>
    <name evidence="2" type="ORF">SSLN_LOCUS2280</name>
</gene>
<feature type="compositionally biased region" description="Polar residues" evidence="1">
    <location>
        <begin position="93"/>
        <end position="102"/>
    </location>
</feature>
<sequence length="143" mass="15299">MSRNTRNDDVAQRISKACQAFSRLQASIGYLDHLHEPSKEAESLPSQLPPQNTKTEMARQDPGYGSPGADRNPQHPRHAEASATAMERPPDSPTLTPGINSITPTIIETTPLYSSPVAPTTATTTAFAFTTAPPPPSAMGTLY</sequence>
<reference evidence="2 3" key="2">
    <citation type="submission" date="2018-11" db="EMBL/GenBank/DDBJ databases">
        <authorList>
            <consortium name="Pathogen Informatics"/>
        </authorList>
    </citation>
    <scope>NUCLEOTIDE SEQUENCE [LARGE SCALE GENOMIC DNA]</scope>
    <source>
        <strain evidence="2 3">NST_G2</strain>
    </source>
</reference>